<protein>
    <submittedName>
        <fullName evidence="1">Uncharacterized protein</fullName>
    </submittedName>
</protein>
<gene>
    <name evidence="1" type="ORF">FHS38_006174</name>
</gene>
<evidence type="ECO:0000313" key="1">
    <source>
        <dbReference type="EMBL" id="MBB4890096.1"/>
    </source>
</evidence>
<accession>A0A7W7LI37</accession>
<organism evidence="1 2">
    <name type="scientific">Streptomyces netropsis</name>
    <name type="common">Streptoverticillium netropsis</name>
    <dbReference type="NCBI Taxonomy" id="55404"/>
    <lineage>
        <taxon>Bacteria</taxon>
        <taxon>Bacillati</taxon>
        <taxon>Actinomycetota</taxon>
        <taxon>Actinomycetes</taxon>
        <taxon>Kitasatosporales</taxon>
        <taxon>Streptomycetaceae</taxon>
        <taxon>Streptomyces</taxon>
    </lineage>
</organism>
<dbReference type="EMBL" id="JACHJG010000017">
    <property type="protein sequence ID" value="MBB4890096.1"/>
    <property type="molecule type" value="Genomic_DNA"/>
</dbReference>
<reference evidence="1 2" key="1">
    <citation type="submission" date="2020-08" db="EMBL/GenBank/DDBJ databases">
        <title>Genomic Encyclopedia of Type Strains, Phase III (KMG-III): the genomes of soil and plant-associated and newly described type strains.</title>
        <authorList>
            <person name="Whitman W."/>
        </authorList>
    </citation>
    <scope>NUCLEOTIDE SEQUENCE [LARGE SCALE GENOMIC DNA]</scope>
    <source>
        <strain evidence="1 2">CECT 3265</strain>
    </source>
</reference>
<keyword evidence="2" id="KW-1185">Reference proteome</keyword>
<name>A0A7W7LI37_STRNE</name>
<comment type="caution">
    <text evidence="1">The sequence shown here is derived from an EMBL/GenBank/DDBJ whole genome shotgun (WGS) entry which is preliminary data.</text>
</comment>
<dbReference type="RefSeq" id="WP_184739063.1">
    <property type="nucleotide sequence ID" value="NZ_BMRW01000015.1"/>
</dbReference>
<evidence type="ECO:0000313" key="2">
    <source>
        <dbReference type="Proteomes" id="UP000556436"/>
    </source>
</evidence>
<dbReference type="AlphaFoldDB" id="A0A7W7LI37"/>
<sequence>MHDLTYEGQPTALDRLRTLGMRYLNERTGARRRAEEGRRRRERDFLPHQAYRRIARDFPATLGSALTLEDFTGFPHVHHEDIRAKACAVAYLGDGLWLHFSSARFTFLRRCPCSRYSEHFFDNEAQFAVALTEGFADTRHCTHQP</sequence>
<proteinExistence type="predicted"/>
<dbReference type="Proteomes" id="UP000556436">
    <property type="component" value="Unassembled WGS sequence"/>
</dbReference>